<evidence type="ECO:0000256" key="2">
    <source>
        <dbReference type="ARBA" id="ARBA00007306"/>
    </source>
</evidence>
<keyword evidence="8" id="KW-0539">Nucleus</keyword>
<dbReference type="GO" id="GO:0006281">
    <property type="term" value="P:DNA repair"/>
    <property type="evidence" value="ECO:0007669"/>
    <property type="project" value="UniProtKB-KW"/>
</dbReference>
<dbReference type="STRING" id="1884261.A0A5C3QB49"/>
<feature type="compositionally biased region" description="Polar residues" evidence="10">
    <location>
        <begin position="303"/>
        <end position="324"/>
    </location>
</feature>
<dbReference type="InterPro" id="IPR015943">
    <property type="entry name" value="WD40/YVTN_repeat-like_dom_sf"/>
</dbReference>
<feature type="compositionally biased region" description="Low complexity" evidence="10">
    <location>
        <begin position="342"/>
        <end position="361"/>
    </location>
</feature>
<accession>A0A5C3QB49</accession>
<evidence type="ECO:0000256" key="3">
    <source>
        <dbReference type="ARBA" id="ARBA00022574"/>
    </source>
</evidence>
<dbReference type="Pfam" id="PF24105">
    <property type="entry name" value="Beta-prop_CAF1B_HIR1"/>
    <property type="match status" value="2"/>
</dbReference>
<dbReference type="OrthoDB" id="71227at2759"/>
<feature type="repeat" description="WD" evidence="9">
    <location>
        <begin position="203"/>
        <end position="237"/>
    </location>
</feature>
<keyword evidence="4" id="KW-0677">Repeat</keyword>
<dbReference type="Proteomes" id="UP000305067">
    <property type="component" value="Unassembled WGS sequence"/>
</dbReference>
<proteinExistence type="inferred from homology"/>
<keyword evidence="6" id="KW-0156">Chromatin regulator</keyword>
<evidence type="ECO:0000256" key="6">
    <source>
        <dbReference type="ARBA" id="ARBA00022853"/>
    </source>
</evidence>
<keyword evidence="7" id="KW-0234">DNA repair</keyword>
<dbReference type="PANTHER" id="PTHR15271:SF4">
    <property type="entry name" value="CHROMATIN ASSEMBLY FACTOR 1 SUBUNIT B"/>
    <property type="match status" value="1"/>
</dbReference>
<feature type="region of interest" description="Disordered" evidence="10">
    <location>
        <begin position="302"/>
        <end position="376"/>
    </location>
</feature>
<keyword evidence="5" id="KW-0227">DNA damage</keyword>
<evidence type="ECO:0000259" key="11">
    <source>
        <dbReference type="Pfam" id="PF24105"/>
    </source>
</evidence>
<feature type="region of interest" description="Disordered" evidence="10">
    <location>
        <begin position="711"/>
        <end position="794"/>
    </location>
</feature>
<dbReference type="PROSITE" id="PS50294">
    <property type="entry name" value="WD_REPEATS_REGION"/>
    <property type="match status" value="1"/>
</dbReference>
<evidence type="ECO:0000256" key="1">
    <source>
        <dbReference type="ARBA" id="ARBA00004123"/>
    </source>
</evidence>
<dbReference type="SMART" id="SM00320">
    <property type="entry name" value="WD40"/>
    <property type="match status" value="4"/>
</dbReference>
<dbReference type="InterPro" id="IPR045145">
    <property type="entry name" value="PTHR15271"/>
</dbReference>
<dbReference type="SUPFAM" id="SSF50978">
    <property type="entry name" value="WD40 repeat-like"/>
    <property type="match status" value="1"/>
</dbReference>
<feature type="compositionally biased region" description="Gly residues" evidence="10">
    <location>
        <begin position="433"/>
        <end position="447"/>
    </location>
</feature>
<feature type="compositionally biased region" description="Pro residues" evidence="10">
    <location>
        <begin position="325"/>
        <end position="341"/>
    </location>
</feature>
<dbReference type="EMBL" id="ML178834">
    <property type="protein sequence ID" value="TFK99232.1"/>
    <property type="molecule type" value="Genomic_DNA"/>
</dbReference>
<comment type="similarity">
    <text evidence="2">Belongs to the WD repeat HIR1 family.</text>
</comment>
<evidence type="ECO:0000313" key="12">
    <source>
        <dbReference type="EMBL" id="TFK99232.1"/>
    </source>
</evidence>
<keyword evidence="3 9" id="KW-0853">WD repeat</keyword>
<feature type="repeat" description="WD" evidence="9">
    <location>
        <begin position="161"/>
        <end position="202"/>
    </location>
</feature>
<feature type="domain" description="CAF1B/HIR1 beta-propeller" evidence="11">
    <location>
        <begin position="1"/>
        <end position="259"/>
    </location>
</feature>
<evidence type="ECO:0000256" key="10">
    <source>
        <dbReference type="SAM" id="MobiDB-lite"/>
    </source>
</evidence>
<evidence type="ECO:0000256" key="8">
    <source>
        <dbReference type="ARBA" id="ARBA00023242"/>
    </source>
</evidence>
<dbReference type="GO" id="GO:0006334">
    <property type="term" value="P:nucleosome assembly"/>
    <property type="evidence" value="ECO:0007669"/>
    <property type="project" value="TreeGrafter"/>
</dbReference>
<name>A0A5C3QB49_9AGAR</name>
<dbReference type="GO" id="GO:0005634">
    <property type="term" value="C:nucleus"/>
    <property type="evidence" value="ECO:0007669"/>
    <property type="project" value="UniProtKB-SubCell"/>
</dbReference>
<protein>
    <submittedName>
        <fullName evidence="12">WD40-repeat-containing domain protein</fullName>
    </submittedName>
</protein>
<dbReference type="GO" id="GO:0033186">
    <property type="term" value="C:CAF-1 complex"/>
    <property type="evidence" value="ECO:0007669"/>
    <property type="project" value="TreeGrafter"/>
</dbReference>
<dbReference type="InterPro" id="IPR036322">
    <property type="entry name" value="WD40_repeat_dom_sf"/>
</dbReference>
<sequence length="794" mass="85248">MRFRTLEIRWHDSKPIQTCDFQPVTFKKARHAAGQETSYAAQSYRLATGGDDNHVRVWMVHPNINPTTTTAAVPDPTTTPGAARPPRIEYLATLSRHSAAVNVVRFCPNGQYRELIASAGDDGMIIIWAPSATPQATTYGSDLSPEEMQHEKEYWKPRTTFRCGTMQVYDLAWSPSGEYIVAGSTDNVARIFSSHDGKCLHELAEHSHFVQGVAWDPMNEYIATQSSDRSMHIYHISFSRTNGALEVHAVGKNTRMQVQHQRHRRTSSHNTPRPRMFRSESAVSITMSDAESAISDFRDEVSHLTQSRNGDPLTPATSIASTPTMFPPPPISLSDKPPQPTPSSRRSSISSTAPSPQITSSHSRYGRSPSPMPALPAIRQSPVPMWSSSSVKLYGDEGYCNFFRRLGFSPDGGLLMTPAGQFEDPAVVVGGGGGGTGKEGAGEGGTPKRGRKGKKLSVNTNTDVDVGTTSSVYIYSRANFARPPIAQLPGHRKASVGVRFSPVLYELRQGVSAASGGTAMGSLDAGKGRDVHMAVDVFGPTTGAIVAPTSQHLAAPVPRPALSTSPLMSPVDRSQPALSPVLSRAGTPAVGLPSTSLLTPSGGHSSALTSPSTASIFALPYRMLFAVVTMDAVAIYDTQQAGPVCLLSKLHYDEFTDMSWSVPSSDGQCLILSARDGYCTIVIFDEILPAHHTQQHTLQMQSIAQHHSVPLTTTSSVPRKRNEPTPSPVKPATSGEGERDNTNVTMAISSSMGALSESESMVSVSSAASVSEEGPERPKKKRRVALTRVGDIGP</sequence>
<gene>
    <name evidence="12" type="ORF">BDV98DRAFT_510676</name>
</gene>
<organism evidence="12 13">
    <name type="scientific">Pterulicium gracile</name>
    <dbReference type="NCBI Taxonomy" id="1884261"/>
    <lineage>
        <taxon>Eukaryota</taxon>
        <taxon>Fungi</taxon>
        <taxon>Dikarya</taxon>
        <taxon>Basidiomycota</taxon>
        <taxon>Agaricomycotina</taxon>
        <taxon>Agaricomycetes</taxon>
        <taxon>Agaricomycetidae</taxon>
        <taxon>Agaricales</taxon>
        <taxon>Pleurotineae</taxon>
        <taxon>Pterulaceae</taxon>
        <taxon>Pterulicium</taxon>
    </lineage>
</organism>
<reference evidence="12 13" key="1">
    <citation type="journal article" date="2019" name="Nat. Ecol. Evol.">
        <title>Megaphylogeny resolves global patterns of mushroom evolution.</title>
        <authorList>
            <person name="Varga T."/>
            <person name="Krizsan K."/>
            <person name="Foldi C."/>
            <person name="Dima B."/>
            <person name="Sanchez-Garcia M."/>
            <person name="Sanchez-Ramirez S."/>
            <person name="Szollosi G.J."/>
            <person name="Szarkandi J.G."/>
            <person name="Papp V."/>
            <person name="Albert L."/>
            <person name="Andreopoulos W."/>
            <person name="Angelini C."/>
            <person name="Antonin V."/>
            <person name="Barry K.W."/>
            <person name="Bougher N.L."/>
            <person name="Buchanan P."/>
            <person name="Buyck B."/>
            <person name="Bense V."/>
            <person name="Catcheside P."/>
            <person name="Chovatia M."/>
            <person name="Cooper J."/>
            <person name="Damon W."/>
            <person name="Desjardin D."/>
            <person name="Finy P."/>
            <person name="Geml J."/>
            <person name="Haridas S."/>
            <person name="Hughes K."/>
            <person name="Justo A."/>
            <person name="Karasinski D."/>
            <person name="Kautmanova I."/>
            <person name="Kiss B."/>
            <person name="Kocsube S."/>
            <person name="Kotiranta H."/>
            <person name="LaButti K.M."/>
            <person name="Lechner B.E."/>
            <person name="Liimatainen K."/>
            <person name="Lipzen A."/>
            <person name="Lukacs Z."/>
            <person name="Mihaltcheva S."/>
            <person name="Morgado L.N."/>
            <person name="Niskanen T."/>
            <person name="Noordeloos M.E."/>
            <person name="Ohm R.A."/>
            <person name="Ortiz-Santana B."/>
            <person name="Ovrebo C."/>
            <person name="Racz N."/>
            <person name="Riley R."/>
            <person name="Savchenko A."/>
            <person name="Shiryaev A."/>
            <person name="Soop K."/>
            <person name="Spirin V."/>
            <person name="Szebenyi C."/>
            <person name="Tomsovsky M."/>
            <person name="Tulloss R.E."/>
            <person name="Uehling J."/>
            <person name="Grigoriev I.V."/>
            <person name="Vagvolgyi C."/>
            <person name="Papp T."/>
            <person name="Martin F.M."/>
            <person name="Miettinen O."/>
            <person name="Hibbett D.S."/>
            <person name="Nagy L.G."/>
        </authorList>
    </citation>
    <scope>NUCLEOTIDE SEQUENCE [LARGE SCALE GENOMIC DNA]</scope>
    <source>
        <strain evidence="12 13">CBS 309.79</strain>
    </source>
</reference>
<dbReference type="PANTHER" id="PTHR15271">
    <property type="entry name" value="CHROMATIN ASSEMBLY FACTOR 1 SUBUNIT B"/>
    <property type="match status" value="1"/>
</dbReference>
<dbReference type="PROSITE" id="PS50082">
    <property type="entry name" value="WD_REPEATS_2"/>
    <property type="match status" value="3"/>
</dbReference>
<keyword evidence="13" id="KW-1185">Reference proteome</keyword>
<evidence type="ECO:0000256" key="9">
    <source>
        <dbReference type="PROSITE-ProRule" id="PRU00221"/>
    </source>
</evidence>
<feature type="repeat" description="WD" evidence="9">
    <location>
        <begin position="94"/>
        <end position="128"/>
    </location>
</feature>
<dbReference type="GO" id="GO:0006335">
    <property type="term" value="P:DNA replication-dependent chromatin assembly"/>
    <property type="evidence" value="ECO:0007669"/>
    <property type="project" value="InterPro"/>
</dbReference>
<dbReference type="InterPro" id="IPR001680">
    <property type="entry name" value="WD40_rpt"/>
</dbReference>
<comment type="subcellular location">
    <subcellularLocation>
        <location evidence="1">Nucleus</location>
    </subcellularLocation>
</comment>
<evidence type="ECO:0000313" key="13">
    <source>
        <dbReference type="Proteomes" id="UP000305067"/>
    </source>
</evidence>
<feature type="region of interest" description="Disordered" evidence="10">
    <location>
        <begin position="433"/>
        <end position="462"/>
    </location>
</feature>
<feature type="region of interest" description="Disordered" evidence="10">
    <location>
        <begin position="253"/>
        <end position="285"/>
    </location>
</feature>
<dbReference type="Gene3D" id="2.130.10.10">
    <property type="entry name" value="YVTN repeat-like/Quinoprotein amine dehydrogenase"/>
    <property type="match status" value="1"/>
</dbReference>
<feature type="compositionally biased region" description="Low complexity" evidence="10">
    <location>
        <begin position="749"/>
        <end position="772"/>
    </location>
</feature>
<dbReference type="InterPro" id="IPR055410">
    <property type="entry name" value="Beta-prop_CAF1B_HIR1"/>
</dbReference>
<evidence type="ECO:0000256" key="5">
    <source>
        <dbReference type="ARBA" id="ARBA00022763"/>
    </source>
</evidence>
<dbReference type="AlphaFoldDB" id="A0A5C3QB49"/>
<feature type="domain" description="CAF1B/HIR1 beta-propeller" evidence="11">
    <location>
        <begin position="609"/>
        <end position="686"/>
    </location>
</feature>
<evidence type="ECO:0000256" key="7">
    <source>
        <dbReference type="ARBA" id="ARBA00023204"/>
    </source>
</evidence>
<evidence type="ECO:0000256" key="4">
    <source>
        <dbReference type="ARBA" id="ARBA00022737"/>
    </source>
</evidence>